<keyword evidence="3" id="KW-1185">Reference proteome</keyword>
<name>A0A8J7WGV3_9RHOB</name>
<feature type="transmembrane region" description="Helical" evidence="1">
    <location>
        <begin position="42"/>
        <end position="65"/>
    </location>
</feature>
<keyword evidence="1" id="KW-0812">Transmembrane</keyword>
<accession>A0A8J7WGV3</accession>
<protein>
    <submittedName>
        <fullName evidence="2">Uncharacterized protein</fullName>
    </submittedName>
</protein>
<evidence type="ECO:0000313" key="3">
    <source>
        <dbReference type="Proteomes" id="UP000681356"/>
    </source>
</evidence>
<reference evidence="2" key="1">
    <citation type="submission" date="2021-04" db="EMBL/GenBank/DDBJ databases">
        <authorList>
            <person name="Yoon J."/>
        </authorList>
    </citation>
    <scope>NUCLEOTIDE SEQUENCE</scope>
    <source>
        <strain evidence="2">KMU-90</strain>
    </source>
</reference>
<keyword evidence="1" id="KW-0472">Membrane</keyword>
<dbReference type="RefSeq" id="WP_212538540.1">
    <property type="nucleotide sequence ID" value="NZ_JAGTUU010000010.1"/>
</dbReference>
<sequence length="129" mass="13985">MAIPLFVAAFLVLLAAYAFVVLRIWRAAVRASGVQSEDAVSAGLLVAGGYVLTGVFCAGATYLIHPGATYSSGVIEWAWRILAWPLDLLMTALWTSRPIWENGAFMRGLAGVGVSLLVIWRAADWFARR</sequence>
<feature type="transmembrane region" description="Helical" evidence="1">
    <location>
        <begin position="108"/>
        <end position="127"/>
    </location>
</feature>
<dbReference type="Proteomes" id="UP000681356">
    <property type="component" value="Unassembled WGS sequence"/>
</dbReference>
<keyword evidence="1" id="KW-1133">Transmembrane helix</keyword>
<evidence type="ECO:0000313" key="2">
    <source>
        <dbReference type="EMBL" id="MBS0126582.1"/>
    </source>
</evidence>
<feature type="transmembrane region" description="Helical" evidence="1">
    <location>
        <begin position="77"/>
        <end position="96"/>
    </location>
</feature>
<dbReference type="EMBL" id="JAGTUU010000010">
    <property type="protein sequence ID" value="MBS0126582.1"/>
    <property type="molecule type" value="Genomic_DNA"/>
</dbReference>
<dbReference type="AlphaFoldDB" id="A0A8J7WGV3"/>
<comment type="caution">
    <text evidence="2">The sequence shown here is derived from an EMBL/GenBank/DDBJ whole genome shotgun (WGS) entry which is preliminary data.</text>
</comment>
<organism evidence="2 3">
    <name type="scientific">Thetidibacter halocola</name>
    <dbReference type="NCBI Taxonomy" id="2827239"/>
    <lineage>
        <taxon>Bacteria</taxon>
        <taxon>Pseudomonadati</taxon>
        <taxon>Pseudomonadota</taxon>
        <taxon>Alphaproteobacteria</taxon>
        <taxon>Rhodobacterales</taxon>
        <taxon>Roseobacteraceae</taxon>
        <taxon>Thetidibacter</taxon>
    </lineage>
</organism>
<evidence type="ECO:0000256" key="1">
    <source>
        <dbReference type="SAM" id="Phobius"/>
    </source>
</evidence>
<proteinExistence type="predicted"/>
<gene>
    <name evidence="2" type="ORF">KB874_21100</name>
</gene>